<dbReference type="Proteomes" id="UP000186817">
    <property type="component" value="Unassembled WGS sequence"/>
</dbReference>
<sequence length="411" mass="45435">MSGRWGSSDQGGWCMLVRYPLVRERTLHCIHSYLSQKSPSQIAAMMHKAFLFLVALLSQNISGGAMFMDDMGDDVQEEETSFMQVGMTKPVTRPRRTGRQAQAAMMEEVEEDDEKTIMFQSSMKKTGLKKECVVAGWAWHILACILLREREVGGAGKRRVLHVSPHRRCRKVQPLLLVLPQQMPTVAACVRRAMLCRGWVSSVLSQFGEPLCTLCDEKMAVEISRAQGCASRRATWKAVTHASLRACEGVEVSGVQAGNQSAFAALMERVSAGRTMVRREEGPKQAVASLIASGEGSGSGPIYVLCFKNEGPHRINSHEGGWKNPEQCKDFTKGKPRLPDAAKGEVVFALEWPEGQATAGQAQCMPIYTEQRIDELLKLGHAHESECQKEVWHQNPLGGAHRLAVYVYVPG</sequence>
<protein>
    <submittedName>
        <fullName evidence="1">Uncharacterized protein</fullName>
    </submittedName>
</protein>
<dbReference type="AlphaFoldDB" id="A0A1Q9CTA9"/>
<name>A0A1Q9CTA9_SYMMI</name>
<accession>A0A1Q9CTA9</accession>
<evidence type="ECO:0000313" key="1">
    <source>
        <dbReference type="EMBL" id="OLP86162.1"/>
    </source>
</evidence>
<keyword evidence="2" id="KW-1185">Reference proteome</keyword>
<proteinExistence type="predicted"/>
<dbReference type="EMBL" id="LSRX01000932">
    <property type="protein sequence ID" value="OLP86162.1"/>
    <property type="molecule type" value="Genomic_DNA"/>
</dbReference>
<organism evidence="1 2">
    <name type="scientific">Symbiodinium microadriaticum</name>
    <name type="common">Dinoflagellate</name>
    <name type="synonym">Zooxanthella microadriatica</name>
    <dbReference type="NCBI Taxonomy" id="2951"/>
    <lineage>
        <taxon>Eukaryota</taxon>
        <taxon>Sar</taxon>
        <taxon>Alveolata</taxon>
        <taxon>Dinophyceae</taxon>
        <taxon>Suessiales</taxon>
        <taxon>Symbiodiniaceae</taxon>
        <taxon>Symbiodinium</taxon>
    </lineage>
</organism>
<dbReference type="OrthoDB" id="426593at2759"/>
<reference evidence="1 2" key="1">
    <citation type="submission" date="2016-02" db="EMBL/GenBank/DDBJ databases">
        <title>Genome analysis of coral dinoflagellate symbionts highlights evolutionary adaptations to a symbiotic lifestyle.</title>
        <authorList>
            <person name="Aranda M."/>
            <person name="Li Y."/>
            <person name="Liew Y.J."/>
            <person name="Baumgarten S."/>
            <person name="Simakov O."/>
            <person name="Wilson M."/>
            <person name="Piel J."/>
            <person name="Ashoor H."/>
            <person name="Bougouffa S."/>
            <person name="Bajic V.B."/>
            <person name="Ryu T."/>
            <person name="Ravasi T."/>
            <person name="Bayer T."/>
            <person name="Micklem G."/>
            <person name="Kim H."/>
            <person name="Bhak J."/>
            <person name="Lajeunesse T.C."/>
            <person name="Voolstra C.R."/>
        </authorList>
    </citation>
    <scope>NUCLEOTIDE SEQUENCE [LARGE SCALE GENOMIC DNA]</scope>
    <source>
        <strain evidence="1 2">CCMP2467</strain>
    </source>
</reference>
<gene>
    <name evidence="1" type="ORF">AK812_SmicGene32757</name>
</gene>
<evidence type="ECO:0000313" key="2">
    <source>
        <dbReference type="Proteomes" id="UP000186817"/>
    </source>
</evidence>
<comment type="caution">
    <text evidence="1">The sequence shown here is derived from an EMBL/GenBank/DDBJ whole genome shotgun (WGS) entry which is preliminary data.</text>
</comment>